<feature type="binding site" evidence="3">
    <location>
        <begin position="280"/>
        <end position="281"/>
    </location>
    <ligand>
        <name>substrate</name>
    </ligand>
</feature>
<keyword evidence="3" id="KW-0028">Amino-acid biosynthesis</keyword>
<evidence type="ECO:0000256" key="2">
    <source>
        <dbReference type="ARBA" id="ARBA00023235"/>
    </source>
</evidence>
<dbReference type="PANTHER" id="PTHR31689">
    <property type="entry name" value="DIAMINOPIMELATE EPIMERASE, CHLOROPLASTIC"/>
    <property type="match status" value="1"/>
</dbReference>
<feature type="site" description="Could be important to modulate the pK values of the two catalytic cysteine residues" evidence="3">
    <location>
        <position position="270"/>
    </location>
</feature>
<feature type="binding site" evidence="3">
    <location>
        <position position="252"/>
    </location>
    <ligand>
        <name>substrate</name>
    </ligand>
</feature>
<feature type="binding site" evidence="3">
    <location>
        <begin position="270"/>
        <end position="271"/>
    </location>
    <ligand>
        <name>substrate</name>
    </ligand>
</feature>
<feature type="binding site" evidence="3">
    <location>
        <begin position="100"/>
        <end position="101"/>
    </location>
    <ligand>
        <name>substrate</name>
    </ligand>
</feature>
<dbReference type="SUPFAM" id="SSF54506">
    <property type="entry name" value="Diaminopimelate epimerase-like"/>
    <property type="match status" value="2"/>
</dbReference>
<dbReference type="RefSeq" id="WP_146690604.1">
    <property type="nucleotide sequence ID" value="NZ_LT629750.1"/>
</dbReference>
<comment type="similarity">
    <text evidence="1 3">Belongs to the diaminopimelate epimerase family.</text>
</comment>
<comment type="pathway">
    <text evidence="3">Amino-acid biosynthesis; L-lysine biosynthesis via DAP pathway; DL-2,6-diaminopimelate from LL-2,6-diaminopimelate: step 1/1.</text>
</comment>
<comment type="subcellular location">
    <subcellularLocation>
        <location evidence="3">Cytoplasm</location>
    </subcellularLocation>
</comment>
<dbReference type="PANTHER" id="PTHR31689:SF0">
    <property type="entry name" value="DIAMINOPIMELATE EPIMERASE"/>
    <property type="match status" value="1"/>
</dbReference>
<comment type="catalytic activity">
    <reaction evidence="3">
        <text>(2S,6S)-2,6-diaminopimelate = meso-2,6-diaminopimelate</text>
        <dbReference type="Rhea" id="RHEA:15393"/>
        <dbReference type="ChEBI" id="CHEBI:57609"/>
        <dbReference type="ChEBI" id="CHEBI:57791"/>
        <dbReference type="EC" id="5.1.1.7"/>
    </reaction>
</comment>
<evidence type="ECO:0000256" key="1">
    <source>
        <dbReference type="ARBA" id="ARBA00010219"/>
    </source>
</evidence>
<keyword evidence="5" id="KW-1185">Reference proteome</keyword>
<accession>A0A1H2BDL8</accession>
<protein>
    <recommendedName>
        <fullName evidence="3">Diaminopimelate epimerase</fullName>
        <shortName evidence="3">DAP epimerase</shortName>
        <ecNumber evidence="3">5.1.1.7</ecNumber>
    </recommendedName>
    <alternativeName>
        <fullName evidence="3">PLP-independent amino acid racemase</fullName>
    </alternativeName>
</protein>
<keyword evidence="2 3" id="KW-0413">Isomerase</keyword>
<feature type="site" description="Could be important to modulate the pK values of the two catalytic cysteine residues" evidence="3">
    <location>
        <position position="208"/>
    </location>
</feature>
<dbReference type="Gene3D" id="3.10.310.10">
    <property type="entry name" value="Diaminopimelate Epimerase, Chain A, domain 1"/>
    <property type="match status" value="2"/>
</dbReference>
<dbReference type="GO" id="GO:0008837">
    <property type="term" value="F:diaminopimelate epimerase activity"/>
    <property type="evidence" value="ECO:0007669"/>
    <property type="project" value="UniProtKB-UniRule"/>
</dbReference>
<dbReference type="Proteomes" id="UP000243904">
    <property type="component" value="Chromosome I"/>
</dbReference>
<comment type="subunit">
    <text evidence="3">Homodimer.</text>
</comment>
<reference evidence="5" key="1">
    <citation type="submission" date="2016-10" db="EMBL/GenBank/DDBJ databases">
        <authorList>
            <person name="Varghese N."/>
            <person name="Submissions S."/>
        </authorList>
    </citation>
    <scope>NUCLEOTIDE SEQUENCE [LARGE SCALE GENOMIC DNA]</scope>
    <source>
        <strain evidence="5">GAS369</strain>
    </source>
</reference>
<dbReference type="Pfam" id="PF01678">
    <property type="entry name" value="DAP_epimerase"/>
    <property type="match status" value="2"/>
</dbReference>
<keyword evidence="3" id="KW-0457">Lysine biosynthesis</keyword>
<dbReference type="HAMAP" id="MF_00197">
    <property type="entry name" value="DAP_epimerase"/>
    <property type="match status" value="1"/>
</dbReference>
<proteinExistence type="inferred from homology"/>
<sequence>MRISSQIDVSTLSADLSQRSTDVTLFKYQALGNSYLIYDPQRNLHAIGSIERATDWVRMVCSHDYGIGSNGLLVGPDATVNGAFEFRIFNSDGSQAQLSGNGSRIFARYLLDAGYTDPTLKLPFSIAAISPMSRVVVDVPPPEPDDPRILTDINVVPSFGANAVEAQPGAIQGSGLHFTVAALADIGRRHRMGDKWIDSSLISIGNPHCVTFVERPETLPSVDFLTQLRSEFSMIADAPPHSSGPVFQHGCNLQWCFVENRESIHLRIVERGEGPTLASGSSASAAVIAAYARGLIDEDATVVMPGGMLQVTLLFHEDEIRGIRVAGTAERLAEIRVMSPDYAVCDRKPAN</sequence>
<comment type="function">
    <text evidence="3">Catalyzes the stereoinversion of LL-2,6-diaminopimelate (L,L-DAP) to meso-diaminopimelate (meso-DAP), a precursor of L-lysine and an essential component of the bacterial peptidoglycan.</text>
</comment>
<dbReference type="EMBL" id="LT629750">
    <property type="protein sequence ID" value="SDT56355.1"/>
    <property type="molecule type" value="Genomic_DNA"/>
</dbReference>
<organism evidence="4 5">
    <name type="scientific">Bradyrhizobium canariense</name>
    <dbReference type="NCBI Taxonomy" id="255045"/>
    <lineage>
        <taxon>Bacteria</taxon>
        <taxon>Pseudomonadati</taxon>
        <taxon>Pseudomonadota</taxon>
        <taxon>Alphaproteobacteria</taxon>
        <taxon>Hyphomicrobiales</taxon>
        <taxon>Nitrobacteraceae</taxon>
        <taxon>Bradyrhizobium</taxon>
    </lineage>
</organism>
<dbReference type="GO" id="GO:0009089">
    <property type="term" value="P:lysine biosynthetic process via diaminopimelate"/>
    <property type="evidence" value="ECO:0007669"/>
    <property type="project" value="UniProtKB-UniRule"/>
</dbReference>
<name>A0A1H2BDL8_9BRAD</name>
<keyword evidence="3" id="KW-0963">Cytoplasm</keyword>
<dbReference type="UniPathway" id="UPA00034">
    <property type="reaction ID" value="UER00025"/>
</dbReference>
<feature type="binding site" evidence="3">
    <location>
        <position position="206"/>
    </location>
    <ligand>
        <name>substrate</name>
    </ligand>
</feature>
<evidence type="ECO:0000313" key="4">
    <source>
        <dbReference type="EMBL" id="SDT56355.1"/>
    </source>
</evidence>
<gene>
    <name evidence="3" type="primary">dapF</name>
    <name evidence="4" type="ORF">SAMN05444158_7065</name>
</gene>
<comment type="caution">
    <text evidence="3">Lacks conserved residue(s) required for the propagation of feature annotation.</text>
</comment>
<evidence type="ECO:0000256" key="3">
    <source>
        <dbReference type="HAMAP-Rule" id="MF_00197"/>
    </source>
</evidence>
<dbReference type="GO" id="GO:0005829">
    <property type="term" value="C:cytosol"/>
    <property type="evidence" value="ECO:0007669"/>
    <property type="project" value="TreeGrafter"/>
</dbReference>
<dbReference type="InterPro" id="IPR001653">
    <property type="entry name" value="DAP_epimerase_DapF"/>
</dbReference>
<evidence type="ECO:0000313" key="5">
    <source>
        <dbReference type="Proteomes" id="UP000243904"/>
    </source>
</evidence>
<feature type="binding site" evidence="3">
    <location>
        <position position="90"/>
    </location>
    <ligand>
        <name>substrate</name>
    </ligand>
</feature>
<feature type="binding site" evidence="3">
    <location>
        <position position="33"/>
    </location>
    <ligand>
        <name>substrate</name>
    </ligand>
</feature>
<dbReference type="AlphaFoldDB" id="A0A1H2BDL8"/>
<dbReference type="EC" id="5.1.1.7" evidence="3"/>